<dbReference type="GO" id="GO:0031119">
    <property type="term" value="P:tRNA pseudouridine synthesis"/>
    <property type="evidence" value="ECO:0007669"/>
    <property type="project" value="TreeGrafter"/>
</dbReference>
<dbReference type="GO" id="GO:0003723">
    <property type="term" value="F:RNA binding"/>
    <property type="evidence" value="ECO:0007669"/>
    <property type="project" value="InterPro"/>
</dbReference>
<dbReference type="Pfam" id="PF01416">
    <property type="entry name" value="PseudoU_synth_1"/>
    <property type="match status" value="1"/>
</dbReference>
<feature type="region of interest" description="Disordered" evidence="4">
    <location>
        <begin position="246"/>
        <end position="287"/>
    </location>
</feature>
<dbReference type="InterPro" id="IPR001406">
    <property type="entry name" value="PsdUridine_synth_TruA"/>
</dbReference>
<dbReference type="EMBL" id="JAHMHS010000201">
    <property type="protein sequence ID" value="KAK1707985.1"/>
    <property type="molecule type" value="Genomic_DNA"/>
</dbReference>
<keyword evidence="2" id="KW-0819">tRNA processing</keyword>
<dbReference type="InterPro" id="IPR041707">
    <property type="entry name" value="Pus3-like"/>
</dbReference>
<dbReference type="InterPro" id="IPR020095">
    <property type="entry name" value="PsdUridine_synth_TruA_C"/>
</dbReference>
<evidence type="ECO:0000256" key="2">
    <source>
        <dbReference type="ARBA" id="ARBA00022694"/>
    </source>
</evidence>
<dbReference type="PANTHER" id="PTHR11142:SF5">
    <property type="entry name" value="TRNA PSEUDOURIDINE(38_39) SYNTHASE"/>
    <property type="match status" value="1"/>
</dbReference>
<gene>
    <name evidence="6" type="ORF">BDZ83DRAFT_642459</name>
</gene>
<evidence type="ECO:0000256" key="3">
    <source>
        <dbReference type="ARBA" id="ARBA00023235"/>
    </source>
</evidence>
<organism evidence="6 7">
    <name type="scientific">Glomerella acutata</name>
    <name type="common">Colletotrichum acutatum</name>
    <dbReference type="NCBI Taxonomy" id="27357"/>
    <lineage>
        <taxon>Eukaryota</taxon>
        <taxon>Fungi</taxon>
        <taxon>Dikarya</taxon>
        <taxon>Ascomycota</taxon>
        <taxon>Pezizomycotina</taxon>
        <taxon>Sordariomycetes</taxon>
        <taxon>Hypocreomycetidae</taxon>
        <taxon>Glomerellales</taxon>
        <taxon>Glomerellaceae</taxon>
        <taxon>Colletotrichum</taxon>
        <taxon>Colletotrichum acutatum species complex</taxon>
    </lineage>
</organism>
<dbReference type="InterPro" id="IPR020094">
    <property type="entry name" value="TruA/RsuA/RluB/E/F_N"/>
</dbReference>
<reference evidence="6" key="1">
    <citation type="submission" date="2021-12" db="EMBL/GenBank/DDBJ databases">
        <title>Comparative genomics, transcriptomics and evolutionary studies reveal genomic signatures of adaptation to plant cell wall in hemibiotrophic fungi.</title>
        <authorList>
            <consortium name="DOE Joint Genome Institute"/>
            <person name="Baroncelli R."/>
            <person name="Diaz J.F."/>
            <person name="Benocci T."/>
            <person name="Peng M."/>
            <person name="Battaglia E."/>
            <person name="Haridas S."/>
            <person name="Andreopoulos W."/>
            <person name="Labutti K."/>
            <person name="Pangilinan J."/>
            <person name="Floch G.L."/>
            <person name="Makela M.R."/>
            <person name="Henrissat B."/>
            <person name="Grigoriev I.V."/>
            <person name="Crouch J.A."/>
            <person name="De Vries R.P."/>
            <person name="Sukno S.A."/>
            <person name="Thon M.R."/>
        </authorList>
    </citation>
    <scope>NUCLEOTIDE SEQUENCE</scope>
    <source>
        <strain evidence="6">CBS 112980</strain>
    </source>
</reference>
<dbReference type="InterPro" id="IPR020103">
    <property type="entry name" value="PsdUridine_synth_cat_dom_sf"/>
</dbReference>
<dbReference type="AlphaFoldDB" id="A0AAD8U668"/>
<evidence type="ECO:0000313" key="7">
    <source>
        <dbReference type="Proteomes" id="UP001244207"/>
    </source>
</evidence>
<sequence>MKPLHELFWGLCLHCPPSPSLNLSRHAGGLLHGCSQVLARRGGQYQRHHHLRRFTTTHQHLTHPYRPSSIFAARRFSTAPVANMADVSGRYESWDQARLISRIRQLEHELDKRDAASKASGAGSGTPSNKNGAGAGAAGVATDGAPPVKKRKKEAKRIDSSRYSTRFIALKLAYLGKRYGGFEYATSASLPTIEGELWNALTKSCLIFPEDQDVVNFDCCEYSKCGRTDRGVSAFGQVIGLRVRSNRPVPKKQEDPAPAAGAEGDDTPMEGTEKVEEEQKEKKPEKAWDEINDEIQYVKVLNRLLPDDIRIIAWCPSPPPDFSARFSCEERQYRYFFTQPAFTPTATTVDGTPDGMKEGYLDIDAMNQAAQSFIGSHDFRNFCKVDGSKQITNFERRMFEAGVEEVKDVGTVLPYLGASAVDGSQLPKVYSFNIRGTAFLWHQIRHMVTILFLIGQRLETPDLVTRLLDVENTPRKPNYDLAHETPLVLWNCVFPGDDESRTSNDAENALHWVYGEADVVENLWSHYREKKMDELLANRLLDLVSRQVQGTESKAKGKRVFQGGHEGKLSGGYVPIAKKQLTPSPAEINDRWAQRKGFKNSDEMRESKNWRKVIKDAKQAAAAGDGDE</sequence>
<dbReference type="Proteomes" id="UP001244207">
    <property type="component" value="Unassembled WGS sequence"/>
</dbReference>
<evidence type="ECO:0000259" key="5">
    <source>
        <dbReference type="Pfam" id="PF01416"/>
    </source>
</evidence>
<keyword evidence="7" id="KW-1185">Reference proteome</keyword>
<feature type="compositionally biased region" description="Basic and acidic residues" evidence="4">
    <location>
        <begin position="271"/>
        <end position="287"/>
    </location>
</feature>
<evidence type="ECO:0000256" key="1">
    <source>
        <dbReference type="ARBA" id="ARBA00009375"/>
    </source>
</evidence>
<evidence type="ECO:0000256" key="4">
    <source>
        <dbReference type="SAM" id="MobiDB-lite"/>
    </source>
</evidence>
<dbReference type="CDD" id="cd02569">
    <property type="entry name" value="PseudoU_synth_ScPus3"/>
    <property type="match status" value="1"/>
</dbReference>
<dbReference type="PANTHER" id="PTHR11142">
    <property type="entry name" value="PSEUDOURIDYLATE SYNTHASE"/>
    <property type="match status" value="1"/>
</dbReference>
<accession>A0AAD8U668</accession>
<feature type="domain" description="Pseudouridine synthase I TruA alpha/beta" evidence="5">
    <location>
        <begin position="369"/>
        <end position="495"/>
    </location>
</feature>
<dbReference type="InterPro" id="IPR020097">
    <property type="entry name" value="PsdUridine_synth_TruA_a/b_dom"/>
</dbReference>
<dbReference type="GO" id="GO:0005737">
    <property type="term" value="C:cytoplasm"/>
    <property type="evidence" value="ECO:0007669"/>
    <property type="project" value="TreeGrafter"/>
</dbReference>
<dbReference type="HAMAP" id="MF_00171">
    <property type="entry name" value="TruA"/>
    <property type="match status" value="1"/>
</dbReference>
<dbReference type="Gene3D" id="3.30.70.580">
    <property type="entry name" value="Pseudouridine synthase I, catalytic domain, N-terminal subdomain"/>
    <property type="match status" value="1"/>
</dbReference>
<dbReference type="GO" id="GO:0005634">
    <property type="term" value="C:nucleus"/>
    <property type="evidence" value="ECO:0007669"/>
    <property type="project" value="TreeGrafter"/>
</dbReference>
<dbReference type="NCBIfam" id="TIGR00071">
    <property type="entry name" value="hisT_truA"/>
    <property type="match status" value="1"/>
</dbReference>
<dbReference type="SUPFAM" id="SSF55120">
    <property type="entry name" value="Pseudouridine synthase"/>
    <property type="match status" value="1"/>
</dbReference>
<dbReference type="GeneID" id="85393516"/>
<keyword evidence="3" id="KW-0413">Isomerase</keyword>
<dbReference type="RefSeq" id="XP_060358201.1">
    <property type="nucleotide sequence ID" value="XM_060509617.1"/>
</dbReference>
<dbReference type="Gene3D" id="3.30.70.660">
    <property type="entry name" value="Pseudouridine synthase I, catalytic domain, C-terminal subdomain"/>
    <property type="match status" value="1"/>
</dbReference>
<name>A0AAD8U668_GLOAC</name>
<evidence type="ECO:0000313" key="6">
    <source>
        <dbReference type="EMBL" id="KAK1707985.1"/>
    </source>
</evidence>
<dbReference type="GO" id="GO:0009982">
    <property type="term" value="F:pseudouridine synthase activity"/>
    <property type="evidence" value="ECO:0007669"/>
    <property type="project" value="InterPro"/>
</dbReference>
<dbReference type="GO" id="GO:1990481">
    <property type="term" value="P:mRNA pseudouridine synthesis"/>
    <property type="evidence" value="ECO:0007669"/>
    <property type="project" value="TreeGrafter"/>
</dbReference>
<feature type="region of interest" description="Disordered" evidence="4">
    <location>
        <begin position="111"/>
        <end position="157"/>
    </location>
</feature>
<protein>
    <submittedName>
        <fullName evidence="6">Pseudouridine synthase</fullName>
    </submittedName>
</protein>
<comment type="caution">
    <text evidence="6">The sequence shown here is derived from an EMBL/GenBank/DDBJ whole genome shotgun (WGS) entry which is preliminary data.</text>
</comment>
<comment type="similarity">
    <text evidence="1">Belongs to the tRNA pseudouridine synthase TruA family.</text>
</comment>
<proteinExistence type="inferred from homology"/>